<comment type="pathway">
    <text evidence="1 7">Amino-acid biosynthesis; L-arginine biosynthesis; N(2)-acetyl-L-ornithine from L-glutamate: step 3/4.</text>
</comment>
<dbReference type="PANTHER" id="PTHR32338:SF10">
    <property type="entry name" value="N-ACETYL-GAMMA-GLUTAMYL-PHOSPHATE REDUCTASE, CHLOROPLASTIC-RELATED"/>
    <property type="match status" value="1"/>
</dbReference>
<dbReference type="InterPro" id="IPR000706">
    <property type="entry name" value="AGPR_type-1"/>
</dbReference>
<evidence type="ECO:0000256" key="2">
    <source>
        <dbReference type="ARBA" id="ARBA00022571"/>
    </source>
</evidence>
<dbReference type="RefSeq" id="WP_249284959.1">
    <property type="nucleotide sequence ID" value="NZ_JACRSO010000002.1"/>
</dbReference>
<dbReference type="Gene3D" id="3.40.50.720">
    <property type="entry name" value="NAD(P)-binding Rossmann-like Domain"/>
    <property type="match status" value="1"/>
</dbReference>
<dbReference type="PROSITE" id="PS01224">
    <property type="entry name" value="ARGC"/>
    <property type="match status" value="1"/>
</dbReference>
<dbReference type="FunFam" id="3.30.360.10:FF:000014">
    <property type="entry name" value="N-acetyl-gamma-glutamyl-phosphate reductase"/>
    <property type="match status" value="1"/>
</dbReference>
<dbReference type="InterPro" id="IPR036291">
    <property type="entry name" value="NAD(P)-bd_dom_sf"/>
</dbReference>
<dbReference type="Gene3D" id="3.30.360.10">
    <property type="entry name" value="Dihydrodipicolinate Reductase, domain 2"/>
    <property type="match status" value="1"/>
</dbReference>
<comment type="caution">
    <text evidence="10">The sequence shown here is derived from an EMBL/GenBank/DDBJ whole genome shotgun (WGS) entry which is preliminary data.</text>
</comment>
<dbReference type="SUPFAM" id="SSF55347">
    <property type="entry name" value="Glyceraldehyde-3-phosphate dehydrogenase-like, C-terminal domain"/>
    <property type="match status" value="1"/>
</dbReference>
<dbReference type="GO" id="GO:0051287">
    <property type="term" value="F:NAD binding"/>
    <property type="evidence" value="ECO:0007669"/>
    <property type="project" value="InterPro"/>
</dbReference>
<evidence type="ECO:0000256" key="1">
    <source>
        <dbReference type="ARBA" id="ARBA00004862"/>
    </source>
</evidence>
<protein>
    <recommendedName>
        <fullName evidence="7">N-acetyl-gamma-glutamyl-phosphate reductase</fullName>
        <shortName evidence="7">AGPR</shortName>
        <ecNumber evidence="7">1.2.1.38</ecNumber>
    </recommendedName>
    <alternativeName>
        <fullName evidence="7">N-acetyl-glutamate semialdehyde dehydrogenase</fullName>
        <shortName evidence="7">NAGSA dehydrogenase</shortName>
    </alternativeName>
</protein>
<dbReference type="InterPro" id="IPR050085">
    <property type="entry name" value="AGPR"/>
</dbReference>
<dbReference type="AlphaFoldDB" id="A0A926D0C6"/>
<keyword evidence="5 7" id="KW-0560">Oxidoreductase</keyword>
<dbReference type="GO" id="GO:0006526">
    <property type="term" value="P:L-arginine biosynthetic process"/>
    <property type="evidence" value="ECO:0007669"/>
    <property type="project" value="UniProtKB-UniRule"/>
</dbReference>
<gene>
    <name evidence="7" type="primary">argC</name>
    <name evidence="10" type="ORF">H8699_06465</name>
</gene>
<evidence type="ECO:0000256" key="4">
    <source>
        <dbReference type="ARBA" id="ARBA00022857"/>
    </source>
</evidence>
<dbReference type="Pfam" id="PF22698">
    <property type="entry name" value="Semialdhyde_dhC_1"/>
    <property type="match status" value="1"/>
</dbReference>
<dbReference type="GO" id="GO:0003942">
    <property type="term" value="F:N-acetyl-gamma-glutamyl-phosphate reductase activity"/>
    <property type="evidence" value="ECO:0007669"/>
    <property type="project" value="UniProtKB-UniRule"/>
</dbReference>
<keyword evidence="4 7" id="KW-0521">NADP</keyword>
<evidence type="ECO:0000313" key="11">
    <source>
        <dbReference type="Proteomes" id="UP000654279"/>
    </source>
</evidence>
<comment type="similarity">
    <text evidence="7">Belongs to the NAGSA dehydrogenase family. Type 1 subfamily.</text>
</comment>
<dbReference type="CDD" id="cd23934">
    <property type="entry name" value="AGPR_1_C"/>
    <property type="match status" value="1"/>
</dbReference>
<dbReference type="SUPFAM" id="SSF51735">
    <property type="entry name" value="NAD(P)-binding Rossmann-fold domains"/>
    <property type="match status" value="1"/>
</dbReference>
<reference evidence="10" key="1">
    <citation type="submission" date="2020-08" db="EMBL/GenBank/DDBJ databases">
        <title>Genome public.</title>
        <authorList>
            <person name="Liu C."/>
            <person name="Sun Q."/>
        </authorList>
    </citation>
    <scope>NUCLEOTIDE SEQUENCE</scope>
    <source>
        <strain evidence="10">NSJ-44</strain>
    </source>
</reference>
<accession>A0A926D0C6</accession>
<evidence type="ECO:0000313" key="10">
    <source>
        <dbReference type="EMBL" id="MBC8529066.1"/>
    </source>
</evidence>
<dbReference type="EC" id="1.2.1.38" evidence="7"/>
<dbReference type="SMART" id="SM00859">
    <property type="entry name" value="Semialdhyde_dh"/>
    <property type="match status" value="1"/>
</dbReference>
<dbReference type="InterPro" id="IPR023013">
    <property type="entry name" value="AGPR_AS"/>
</dbReference>
<comment type="subcellular location">
    <subcellularLocation>
        <location evidence="7">Cytoplasm</location>
    </subcellularLocation>
</comment>
<dbReference type="PANTHER" id="PTHR32338">
    <property type="entry name" value="N-ACETYL-GAMMA-GLUTAMYL-PHOSPHATE REDUCTASE, CHLOROPLASTIC-RELATED-RELATED"/>
    <property type="match status" value="1"/>
</dbReference>
<keyword evidence="2 7" id="KW-0055">Arginine biosynthesis</keyword>
<evidence type="ECO:0000256" key="5">
    <source>
        <dbReference type="ARBA" id="ARBA00023002"/>
    </source>
</evidence>
<evidence type="ECO:0000256" key="8">
    <source>
        <dbReference type="PROSITE-ProRule" id="PRU10010"/>
    </source>
</evidence>
<comment type="function">
    <text evidence="7">Catalyzes the NADPH-dependent reduction of N-acetyl-5-glutamyl phosphate to yield N-acetyl-L-glutamate 5-semialdehyde.</text>
</comment>
<feature type="active site" evidence="7 8">
    <location>
        <position position="150"/>
    </location>
</feature>
<dbReference type="Pfam" id="PF01118">
    <property type="entry name" value="Semialdhyde_dh"/>
    <property type="match status" value="1"/>
</dbReference>
<dbReference type="NCBIfam" id="TIGR01850">
    <property type="entry name" value="argC"/>
    <property type="match status" value="1"/>
</dbReference>
<keyword evidence="7" id="KW-0963">Cytoplasm</keyword>
<dbReference type="GO" id="GO:0005737">
    <property type="term" value="C:cytoplasm"/>
    <property type="evidence" value="ECO:0007669"/>
    <property type="project" value="UniProtKB-SubCell"/>
</dbReference>
<evidence type="ECO:0000256" key="6">
    <source>
        <dbReference type="ARBA" id="ARBA00050557"/>
    </source>
</evidence>
<keyword evidence="11" id="KW-1185">Reference proteome</keyword>
<dbReference type="CDD" id="cd17895">
    <property type="entry name" value="AGPR_1_N"/>
    <property type="match status" value="1"/>
</dbReference>
<proteinExistence type="inferred from homology"/>
<comment type="catalytic activity">
    <reaction evidence="6 7">
        <text>N-acetyl-L-glutamate 5-semialdehyde + phosphate + NADP(+) = N-acetyl-L-glutamyl 5-phosphate + NADPH + H(+)</text>
        <dbReference type="Rhea" id="RHEA:21588"/>
        <dbReference type="ChEBI" id="CHEBI:15378"/>
        <dbReference type="ChEBI" id="CHEBI:29123"/>
        <dbReference type="ChEBI" id="CHEBI:43474"/>
        <dbReference type="ChEBI" id="CHEBI:57783"/>
        <dbReference type="ChEBI" id="CHEBI:57936"/>
        <dbReference type="ChEBI" id="CHEBI:58349"/>
        <dbReference type="EC" id="1.2.1.38"/>
    </reaction>
</comment>
<keyword evidence="3 7" id="KW-0028">Amino-acid biosynthesis</keyword>
<sequence length="346" mass="37309">MIRVGIIGATGYAGIELVRLLTQHPQVELAHLVSHSYVGQDVAGIYKNFKGILAKDLEDMDLDVLAGECDVVFTSLPHATSSEVIPKLVAAGVKVIDLSADYRYNSAAVYEAWYGVPHPDPALLAQSVYGLPELHRDEIKGAQLVGNPGCYTTCSILGLYPLLQAGLVSPENIIVDAKSGVTGAGRNPSANTHFCEVDESMKAYNVARHRHTSEIEQELSLAAGQEVLISFTPHLIPMKRGILSTMYANLTGAYSHADLMAAYEKAYGDESFIVLHEEGSLPEVKFVNGSNYCHIGFVVDQRLKRVVVVSAIDNLVKGAAGQAVQNMNLLFGLPENTALSAPGWYL</sequence>
<organism evidence="10 11">
    <name type="scientific">Luoshenia tenuis</name>
    <dbReference type="NCBI Taxonomy" id="2763654"/>
    <lineage>
        <taxon>Bacteria</taxon>
        <taxon>Bacillati</taxon>
        <taxon>Bacillota</taxon>
        <taxon>Clostridia</taxon>
        <taxon>Christensenellales</taxon>
        <taxon>Christensenellaceae</taxon>
        <taxon>Luoshenia</taxon>
    </lineage>
</organism>
<evidence type="ECO:0000256" key="3">
    <source>
        <dbReference type="ARBA" id="ARBA00022605"/>
    </source>
</evidence>
<feature type="domain" description="Semialdehyde dehydrogenase NAD-binding" evidence="9">
    <location>
        <begin position="3"/>
        <end position="142"/>
    </location>
</feature>
<evidence type="ECO:0000256" key="7">
    <source>
        <dbReference type="HAMAP-Rule" id="MF_00150"/>
    </source>
</evidence>
<dbReference type="EMBL" id="JACRSO010000002">
    <property type="protein sequence ID" value="MBC8529066.1"/>
    <property type="molecule type" value="Genomic_DNA"/>
</dbReference>
<dbReference type="GO" id="GO:0070401">
    <property type="term" value="F:NADP+ binding"/>
    <property type="evidence" value="ECO:0007669"/>
    <property type="project" value="InterPro"/>
</dbReference>
<dbReference type="Proteomes" id="UP000654279">
    <property type="component" value="Unassembled WGS sequence"/>
</dbReference>
<name>A0A926D0C6_9FIRM</name>
<dbReference type="HAMAP" id="MF_00150">
    <property type="entry name" value="ArgC_type1"/>
    <property type="match status" value="1"/>
</dbReference>
<evidence type="ECO:0000259" key="9">
    <source>
        <dbReference type="SMART" id="SM00859"/>
    </source>
</evidence>
<dbReference type="InterPro" id="IPR058924">
    <property type="entry name" value="AGPR_dimerisation_dom"/>
</dbReference>
<dbReference type="InterPro" id="IPR000534">
    <property type="entry name" value="Semialdehyde_DH_NAD-bd"/>
</dbReference>